<feature type="transmembrane region" description="Helical" evidence="1">
    <location>
        <begin position="12"/>
        <end position="40"/>
    </location>
</feature>
<dbReference type="Proteomes" id="UP000245998">
    <property type="component" value="Unassembled WGS sequence"/>
</dbReference>
<reference evidence="2 3" key="1">
    <citation type="submission" date="2018-04" db="EMBL/GenBank/DDBJ databases">
        <title>Camelliibacillus theae gen. nov., sp. nov., isolated from Pu'er tea.</title>
        <authorList>
            <person name="Niu L."/>
        </authorList>
    </citation>
    <scope>NUCLEOTIDE SEQUENCE [LARGE SCALE GENOMIC DNA]</scope>
    <source>
        <strain evidence="2 3">T8</strain>
    </source>
</reference>
<accession>A0A2U1JVP5</accession>
<dbReference type="RefSeq" id="WP_116555477.1">
    <property type="nucleotide sequence ID" value="NZ_QCZG01000032.1"/>
</dbReference>
<protein>
    <submittedName>
        <fullName evidence="2">Uncharacterized protein</fullName>
    </submittedName>
</protein>
<keyword evidence="1" id="KW-0812">Transmembrane</keyword>
<organism evidence="2 3">
    <name type="scientific">Pueribacillus theae</name>
    <dbReference type="NCBI Taxonomy" id="2171751"/>
    <lineage>
        <taxon>Bacteria</taxon>
        <taxon>Bacillati</taxon>
        <taxon>Bacillota</taxon>
        <taxon>Bacilli</taxon>
        <taxon>Bacillales</taxon>
        <taxon>Bacillaceae</taxon>
        <taxon>Pueribacillus</taxon>
    </lineage>
</organism>
<dbReference type="EMBL" id="QCZG01000032">
    <property type="protein sequence ID" value="PWA09029.1"/>
    <property type="molecule type" value="Genomic_DNA"/>
</dbReference>
<comment type="caution">
    <text evidence="2">The sequence shown here is derived from an EMBL/GenBank/DDBJ whole genome shotgun (WGS) entry which is preliminary data.</text>
</comment>
<dbReference type="OrthoDB" id="2943176at2"/>
<proteinExistence type="predicted"/>
<evidence type="ECO:0000256" key="1">
    <source>
        <dbReference type="SAM" id="Phobius"/>
    </source>
</evidence>
<sequence length="79" mass="8993">MNDVGETPGLDMMGAAFGMFGLLYFAFILFMTVLMIVFIFKAMGFMKKKNLEDERLNANIERLLEKMDGDRLPPNPPVE</sequence>
<keyword evidence="1" id="KW-1133">Transmembrane helix</keyword>
<dbReference type="AlphaFoldDB" id="A0A2U1JVP5"/>
<keyword evidence="3" id="KW-1185">Reference proteome</keyword>
<evidence type="ECO:0000313" key="2">
    <source>
        <dbReference type="EMBL" id="PWA09029.1"/>
    </source>
</evidence>
<gene>
    <name evidence="2" type="ORF">DCC39_13760</name>
</gene>
<name>A0A2U1JVP5_9BACI</name>
<evidence type="ECO:0000313" key="3">
    <source>
        <dbReference type="Proteomes" id="UP000245998"/>
    </source>
</evidence>
<keyword evidence="1" id="KW-0472">Membrane</keyword>